<protein>
    <recommendedName>
        <fullName evidence="5">PNPLA domain-containing protein</fullName>
    </recommendedName>
</protein>
<feature type="transmembrane region" description="Helical" evidence="2">
    <location>
        <begin position="72"/>
        <end position="91"/>
    </location>
</feature>
<comment type="caution">
    <text evidence="3">The sequence shown here is derived from an EMBL/GenBank/DDBJ whole genome shotgun (WGS) entry which is preliminary data.</text>
</comment>
<feature type="transmembrane region" description="Helical" evidence="2">
    <location>
        <begin position="340"/>
        <end position="367"/>
    </location>
</feature>
<feature type="transmembrane region" description="Helical" evidence="2">
    <location>
        <begin position="17"/>
        <end position="36"/>
    </location>
</feature>
<feature type="transmembrane region" description="Helical" evidence="2">
    <location>
        <begin position="496"/>
        <end position="515"/>
    </location>
</feature>
<dbReference type="InterPro" id="IPR016035">
    <property type="entry name" value="Acyl_Trfase/lysoPLipase"/>
</dbReference>
<feature type="compositionally biased region" description="Basic and acidic residues" evidence="1">
    <location>
        <begin position="202"/>
        <end position="212"/>
    </location>
</feature>
<feature type="region of interest" description="Disordered" evidence="1">
    <location>
        <begin position="268"/>
        <end position="291"/>
    </location>
</feature>
<dbReference type="SUPFAM" id="SSF52151">
    <property type="entry name" value="FabD/lysophospholipase-like"/>
    <property type="match status" value="1"/>
</dbReference>
<evidence type="ECO:0008006" key="5">
    <source>
        <dbReference type="Google" id="ProtNLM"/>
    </source>
</evidence>
<keyword evidence="2" id="KW-0472">Membrane</keyword>
<feature type="transmembrane region" description="Helical" evidence="2">
    <location>
        <begin position="112"/>
        <end position="133"/>
    </location>
</feature>
<feature type="region of interest" description="Disordered" evidence="1">
    <location>
        <begin position="193"/>
        <end position="214"/>
    </location>
</feature>
<keyword evidence="2" id="KW-0812">Transmembrane</keyword>
<feature type="transmembrane region" description="Helical" evidence="2">
    <location>
        <begin position="145"/>
        <end position="173"/>
    </location>
</feature>
<feature type="transmembrane region" description="Helical" evidence="2">
    <location>
        <begin position="691"/>
        <end position="709"/>
    </location>
</feature>
<feature type="region of interest" description="Disordered" evidence="1">
    <location>
        <begin position="979"/>
        <end position="1001"/>
    </location>
</feature>
<keyword evidence="2" id="KW-1133">Transmembrane helix</keyword>
<dbReference type="Gene3D" id="3.40.1090.10">
    <property type="entry name" value="Cytosolic phospholipase A2 catalytic domain"/>
    <property type="match status" value="1"/>
</dbReference>
<gene>
    <name evidence="3" type="ORF">EKO23_21350</name>
</gene>
<keyword evidence="4" id="KW-1185">Reference proteome</keyword>
<feature type="transmembrane region" description="Helical" evidence="2">
    <location>
        <begin position="435"/>
        <end position="453"/>
    </location>
</feature>
<feature type="transmembrane region" description="Helical" evidence="2">
    <location>
        <begin position="393"/>
        <end position="414"/>
    </location>
</feature>
<proteinExistence type="predicted"/>
<evidence type="ECO:0000256" key="2">
    <source>
        <dbReference type="SAM" id="Phobius"/>
    </source>
</evidence>
<evidence type="ECO:0000313" key="3">
    <source>
        <dbReference type="EMBL" id="RYP82632.1"/>
    </source>
</evidence>
<dbReference type="Proteomes" id="UP000295198">
    <property type="component" value="Unassembled WGS sequence"/>
</dbReference>
<evidence type="ECO:0000256" key="1">
    <source>
        <dbReference type="SAM" id="MobiDB-lite"/>
    </source>
</evidence>
<organism evidence="3 4">
    <name type="scientific">Nocardioides guangzhouensis</name>
    <dbReference type="NCBI Taxonomy" id="2497878"/>
    <lineage>
        <taxon>Bacteria</taxon>
        <taxon>Bacillati</taxon>
        <taxon>Actinomycetota</taxon>
        <taxon>Actinomycetes</taxon>
        <taxon>Propionibacteriales</taxon>
        <taxon>Nocardioidaceae</taxon>
        <taxon>Nocardioides</taxon>
    </lineage>
</organism>
<dbReference type="RefSeq" id="WP_134720505.1">
    <property type="nucleotide sequence ID" value="NZ_SDKM01000044.1"/>
</dbReference>
<sequence>MASGDSGAGAQLTRSQVAIRFAGVVAGGALVLYAATRSDLDSGTVSLAQLQLIGDADHVPDNDIVATDVLGAYWWDLLLVVGYTLLLGAWADLACRGYRLRFMRSTARHACLGAVVGAAALDLLETTLMRWQFQDRPVAGRLDDLVWPVIAAANWAKILALFVVVVVVLGGIASYVSTPRWLRAAIARSEVPEQDDSASLQGHDHGGRRERSPLGIALSGGGVRSASISLGALQDLEYDGGDLGWDRASHVTAVSGGAYMAGAFQVARNRPPGRHRPDAEPDAWRRSGSGVLSPEERHLLSNLGYLTAREPRGHTTQDLFGEERTPSGNTRAGYHRASAVATLLAGLLANVIVLWAALGVLILPYGWLMQWLEVPNIVDPSRALRTLVGRQNIVQPGLIWLGLGLVLTLSWVLVSKVPRLRKSRALLGALEGGSRLGLGLGLFFLTAFVALPWLSGHLPTSGQGLLSAVVAAAAALGAQARLLVKPAARFANKIGGVAFLAMLVIVVALWTRVAFAQAPDLERVVSLHPQLSTPLVSWLLLVGFLVATWFAVSPESWSLSAFYRGRLRMAYATYRTSEDHATCMVNDSDQDFDHHRYREPALKSYAARVSPGREGQPDLSTPLTICAASTTTTRAVRTHYGIPALSVTFSPEKVRVFVPEDGRDAFTTLECTTEAMHAAYDSKWWKPRGRLTTMFAVAVSGAAVSPAMGRFRIGPTSMLLTFANVRLGVWLPNPRYVDEVRWGDGRSFPKARLGYLFKEFFGIHDPTDAFLYVTDGGHWENTGLVELLRLSDYQEIVCIDADQGPADRVRALAQAVDLAKLECDVDVNIDLDALRASRDAGGGPPYAARSVTLGLVHTRDHTGVLWYAKPALTRDMPTQLLAHREVRQDFPRASTLNQFFDTSTFFAYRDLGRYNAWQIRRARKQLRQVLADHPTYEGFRQAMEQTAPTEANWAGCQLHDCLRREPRERRDTGYEEVRAALRVETPPPPAPRPSYDDVEQGLEAKQDARELAGQG</sequence>
<dbReference type="OrthoDB" id="100544at2"/>
<feature type="transmembrane region" description="Helical" evidence="2">
    <location>
        <begin position="465"/>
        <end position="484"/>
    </location>
</feature>
<reference evidence="3 4" key="1">
    <citation type="submission" date="2019-01" db="EMBL/GenBank/DDBJ databases">
        <title>Nocardioides guangzhouensis sp. nov., an actinobacterium isolated from soil.</title>
        <authorList>
            <person name="Fu Y."/>
            <person name="Cai Y."/>
            <person name="Lin Z."/>
            <person name="Chen P."/>
        </authorList>
    </citation>
    <scope>NUCLEOTIDE SEQUENCE [LARGE SCALE GENOMIC DNA]</scope>
    <source>
        <strain evidence="3 4">130</strain>
    </source>
</reference>
<dbReference type="EMBL" id="SDKM01000044">
    <property type="protein sequence ID" value="RYP82632.1"/>
    <property type="molecule type" value="Genomic_DNA"/>
</dbReference>
<evidence type="ECO:0000313" key="4">
    <source>
        <dbReference type="Proteomes" id="UP000295198"/>
    </source>
</evidence>
<feature type="transmembrane region" description="Helical" evidence="2">
    <location>
        <begin position="535"/>
        <end position="552"/>
    </location>
</feature>
<accession>A0A4Q4Z4R2</accession>
<dbReference type="AlphaFoldDB" id="A0A4Q4Z4R2"/>
<name>A0A4Q4Z4R2_9ACTN</name>
<feature type="compositionally biased region" description="Basic and acidic residues" evidence="1">
    <location>
        <begin position="275"/>
        <end position="285"/>
    </location>
</feature>